<proteinExistence type="predicted"/>
<name>A0A8H7BZ89_AGABI</name>
<sequence length="255" mass="28628">MIGSVTVEPGAVAGVDAALDVALDEALDIALDVLSDDTEAELDCGWEIEVAEETTEDEIDAVKVLVKEESGAETGADDADKVDVTTSLRELLVWARTTGRMDSKRALIVALSKEATRRQTSRVLLNQRRFAYILVHFSLPPFTNTSSLYKSLELGSFPCSFNWSGPNFRYHHYHHLSSTVLDQLTFVLQSAYAHKYLQSSHRGQASSKHFAREHVFARQRKKEFLFFHMTAIVTQSLGIYEMRQLHSINDHAVQI</sequence>
<dbReference type="Proteomes" id="UP000629468">
    <property type="component" value="Unassembled WGS sequence"/>
</dbReference>
<evidence type="ECO:0000313" key="2">
    <source>
        <dbReference type="Proteomes" id="UP000629468"/>
    </source>
</evidence>
<dbReference type="EMBL" id="JABXXO010000016">
    <property type="protein sequence ID" value="KAF7759902.1"/>
    <property type="molecule type" value="Genomic_DNA"/>
</dbReference>
<reference evidence="1 2" key="1">
    <citation type="journal article" name="Sci. Rep.">
        <title>Telomere-to-telomere assembled and centromere annotated genomes of the two main subspecies of the button mushroom Agaricus bisporus reveal especially polymorphic chromosome ends.</title>
        <authorList>
            <person name="Sonnenberg A.S.M."/>
            <person name="Sedaghat-Telgerd N."/>
            <person name="Lavrijssen B."/>
            <person name="Ohm R.A."/>
            <person name="Hendrickx P.M."/>
            <person name="Scholtmeijer K."/>
            <person name="Baars J.J.P."/>
            <person name="van Peer A."/>
        </authorList>
    </citation>
    <scope>NUCLEOTIDE SEQUENCE [LARGE SCALE GENOMIC DNA]</scope>
    <source>
        <strain evidence="1 2">H119_p4</strain>
    </source>
</reference>
<organism evidence="1 2">
    <name type="scientific">Agaricus bisporus var. burnettii</name>
    <dbReference type="NCBI Taxonomy" id="192524"/>
    <lineage>
        <taxon>Eukaryota</taxon>
        <taxon>Fungi</taxon>
        <taxon>Dikarya</taxon>
        <taxon>Basidiomycota</taxon>
        <taxon>Agaricomycotina</taxon>
        <taxon>Agaricomycetes</taxon>
        <taxon>Agaricomycetidae</taxon>
        <taxon>Agaricales</taxon>
        <taxon>Agaricineae</taxon>
        <taxon>Agaricaceae</taxon>
        <taxon>Agaricus</taxon>
    </lineage>
</organism>
<accession>A0A8H7BZ89</accession>
<evidence type="ECO:0000313" key="1">
    <source>
        <dbReference type="EMBL" id="KAF7759902.1"/>
    </source>
</evidence>
<comment type="caution">
    <text evidence="1">The sequence shown here is derived from an EMBL/GenBank/DDBJ whole genome shotgun (WGS) entry which is preliminary data.</text>
</comment>
<gene>
    <name evidence="1" type="ORF">Agabi119p4_11597</name>
</gene>
<dbReference type="AlphaFoldDB" id="A0A8H7BZ89"/>
<protein>
    <submittedName>
        <fullName evidence="1">Uncharacterized protein</fullName>
    </submittedName>
</protein>